<protein>
    <recommendedName>
        <fullName evidence="4">DUF2304 domain-containing protein</fullName>
    </recommendedName>
</protein>
<keyword evidence="3" id="KW-1185">Reference proteome</keyword>
<accession>A0A1M4WRR7</accession>
<gene>
    <name evidence="2" type="ORF">SAMN02745225_01767</name>
</gene>
<name>A0A1M4WRR7_9ACTN</name>
<dbReference type="AlphaFoldDB" id="A0A1M4WRR7"/>
<evidence type="ECO:0000256" key="1">
    <source>
        <dbReference type="SAM" id="Phobius"/>
    </source>
</evidence>
<sequence length="111" mass="12356">MHVFALVLFFSLAIVGLLLLGERLYSKARESRAFLSLVLGLVLAWLANTNLWTLWQIPALRYPWVGVSLTGLALGGFALVLYAVYGFFAGLNRKIEDQATQLENSELKRVA</sequence>
<evidence type="ECO:0000313" key="3">
    <source>
        <dbReference type="Proteomes" id="UP000184295"/>
    </source>
</evidence>
<proteinExistence type="predicted"/>
<feature type="transmembrane region" description="Helical" evidence="1">
    <location>
        <begin position="64"/>
        <end position="88"/>
    </location>
</feature>
<keyword evidence="1" id="KW-0812">Transmembrane</keyword>
<feature type="transmembrane region" description="Helical" evidence="1">
    <location>
        <begin position="6"/>
        <end position="21"/>
    </location>
</feature>
<organism evidence="2 3">
    <name type="scientific">Ferrithrix thermotolerans DSM 19514</name>
    <dbReference type="NCBI Taxonomy" id="1121881"/>
    <lineage>
        <taxon>Bacteria</taxon>
        <taxon>Bacillati</taxon>
        <taxon>Actinomycetota</taxon>
        <taxon>Acidimicrobiia</taxon>
        <taxon>Acidimicrobiales</taxon>
        <taxon>Acidimicrobiaceae</taxon>
        <taxon>Ferrithrix</taxon>
    </lineage>
</organism>
<keyword evidence="1" id="KW-0472">Membrane</keyword>
<dbReference type="EMBL" id="FQUL01000028">
    <property type="protein sequence ID" value="SHE83915.1"/>
    <property type="molecule type" value="Genomic_DNA"/>
</dbReference>
<evidence type="ECO:0008006" key="4">
    <source>
        <dbReference type="Google" id="ProtNLM"/>
    </source>
</evidence>
<keyword evidence="1" id="KW-1133">Transmembrane helix</keyword>
<reference evidence="3" key="1">
    <citation type="submission" date="2016-11" db="EMBL/GenBank/DDBJ databases">
        <authorList>
            <person name="Varghese N."/>
            <person name="Submissions S."/>
        </authorList>
    </citation>
    <scope>NUCLEOTIDE SEQUENCE [LARGE SCALE GENOMIC DNA]</scope>
    <source>
        <strain evidence="3">DSM 19514</strain>
    </source>
</reference>
<evidence type="ECO:0000313" key="2">
    <source>
        <dbReference type="EMBL" id="SHE83915.1"/>
    </source>
</evidence>
<dbReference type="Proteomes" id="UP000184295">
    <property type="component" value="Unassembled WGS sequence"/>
</dbReference>
<feature type="transmembrane region" description="Helical" evidence="1">
    <location>
        <begin position="33"/>
        <end position="52"/>
    </location>
</feature>